<dbReference type="InterPro" id="IPR000182">
    <property type="entry name" value="GNAT_dom"/>
</dbReference>
<dbReference type="PROSITE" id="PS51186">
    <property type="entry name" value="GNAT"/>
    <property type="match status" value="1"/>
</dbReference>
<accession>A0A852RI69</accession>
<reference evidence="2 3" key="1">
    <citation type="submission" date="2020-07" db="EMBL/GenBank/DDBJ databases">
        <title>Sequencing the genomes of 1000 actinobacteria strains.</title>
        <authorList>
            <person name="Klenk H.-P."/>
        </authorList>
    </citation>
    <scope>NUCLEOTIDE SEQUENCE [LARGE SCALE GENOMIC DNA]</scope>
    <source>
        <strain evidence="2 3">DSM 19082</strain>
    </source>
</reference>
<dbReference type="RefSeq" id="WP_179727033.1">
    <property type="nucleotide sequence ID" value="NZ_BAABEF010000001.1"/>
</dbReference>
<keyword evidence="3" id="KW-1185">Reference proteome</keyword>
<dbReference type="SUPFAM" id="SSF55729">
    <property type="entry name" value="Acyl-CoA N-acyltransferases (Nat)"/>
    <property type="match status" value="1"/>
</dbReference>
<evidence type="ECO:0000313" key="2">
    <source>
        <dbReference type="EMBL" id="NYD30835.1"/>
    </source>
</evidence>
<dbReference type="GO" id="GO:0016747">
    <property type="term" value="F:acyltransferase activity, transferring groups other than amino-acyl groups"/>
    <property type="evidence" value="ECO:0007669"/>
    <property type="project" value="InterPro"/>
</dbReference>
<evidence type="ECO:0000313" key="3">
    <source>
        <dbReference type="Proteomes" id="UP000582231"/>
    </source>
</evidence>
<organism evidence="2 3">
    <name type="scientific">Nocardioides kongjuensis</name>
    <dbReference type="NCBI Taxonomy" id="349522"/>
    <lineage>
        <taxon>Bacteria</taxon>
        <taxon>Bacillati</taxon>
        <taxon>Actinomycetota</taxon>
        <taxon>Actinomycetes</taxon>
        <taxon>Propionibacteriales</taxon>
        <taxon>Nocardioidaceae</taxon>
        <taxon>Nocardioides</taxon>
    </lineage>
</organism>
<keyword evidence="2" id="KW-0808">Transferase</keyword>
<dbReference type="Proteomes" id="UP000582231">
    <property type="component" value="Unassembled WGS sequence"/>
</dbReference>
<dbReference type="Pfam" id="PF08445">
    <property type="entry name" value="FR47"/>
    <property type="match status" value="1"/>
</dbReference>
<dbReference type="InterPro" id="IPR016181">
    <property type="entry name" value="Acyl_CoA_acyltransferase"/>
</dbReference>
<dbReference type="InterPro" id="IPR013653">
    <property type="entry name" value="GCN5-like_dom"/>
</dbReference>
<dbReference type="EMBL" id="JACCBF010000001">
    <property type="protein sequence ID" value="NYD30835.1"/>
    <property type="molecule type" value="Genomic_DNA"/>
</dbReference>
<feature type="domain" description="N-acetyltransferase" evidence="1">
    <location>
        <begin position="150"/>
        <end position="296"/>
    </location>
</feature>
<name>A0A852RI69_9ACTN</name>
<gene>
    <name evidence="2" type="ORF">BJ958_002381</name>
</gene>
<dbReference type="Gene3D" id="3.40.630.30">
    <property type="match status" value="1"/>
</dbReference>
<sequence length="296" mass="31892">MSSGYDVWFTEDAGEFLARSGEHLAHDPVTGTVVTTIAQRIRDSGRGSLAHCWFAVVTGPDGAISGIAMRTAPFPPHPVYLLAMPDDAVAALSAAVLARGEDIGGATGLRPAADLFAAAIAHRTGRQVVNGVHHRLFELGTLVAPRPVPGRLRPVRADEAEHALAWVQQFFADADEQAGRLAGHDGEAAAFDIDDVRRKLAEEVLWFWEDAEGRAVHLIGANPPAYGVSRIGPVYTPKEERRRGWAAAAVAEVSRLLRERGDRVILFTDQANPTSNALYQALGYEPVVDTVRIDIV</sequence>
<comment type="caution">
    <text evidence="2">The sequence shown here is derived from an EMBL/GenBank/DDBJ whole genome shotgun (WGS) entry which is preliminary data.</text>
</comment>
<evidence type="ECO:0000259" key="1">
    <source>
        <dbReference type="PROSITE" id="PS51186"/>
    </source>
</evidence>
<proteinExistence type="predicted"/>
<protein>
    <submittedName>
        <fullName evidence="2">GNAT superfamily N-acetyltransferase</fullName>
    </submittedName>
</protein>
<dbReference type="AlphaFoldDB" id="A0A852RI69"/>